<organism evidence="7 8">
    <name type="scientific">Phormidium tenue FACHB-1050</name>
    <dbReference type="NCBI Taxonomy" id="2692857"/>
    <lineage>
        <taxon>Bacteria</taxon>
        <taxon>Bacillati</taxon>
        <taxon>Cyanobacteriota</taxon>
        <taxon>Cyanophyceae</taxon>
        <taxon>Oscillatoriophycideae</taxon>
        <taxon>Oscillatoriales</taxon>
        <taxon>Oscillatoriaceae</taxon>
        <taxon>Phormidium</taxon>
    </lineage>
</organism>
<evidence type="ECO:0000256" key="1">
    <source>
        <dbReference type="ARBA" id="ARBA00012837"/>
    </source>
</evidence>
<comment type="caution">
    <text evidence="7">The sequence shown here is derived from an EMBL/GenBank/DDBJ whole genome shotgun (WGS) entry which is preliminary data.</text>
</comment>
<keyword evidence="2" id="KW-0436">Ligase</keyword>
<evidence type="ECO:0000256" key="3">
    <source>
        <dbReference type="ARBA" id="ARBA00022741"/>
    </source>
</evidence>
<dbReference type="Pfam" id="PF05746">
    <property type="entry name" value="DALR_1"/>
    <property type="match status" value="1"/>
</dbReference>
<dbReference type="Pfam" id="PF03485">
    <property type="entry name" value="Arg_tRNA_synt_N"/>
    <property type="match status" value="1"/>
</dbReference>
<sequence length="265" mass="29740">MNFISPSRIIQITIADAINLVFGTLLTPKEISLEVGYPKYEAHYTSSIALAIANRLNLSPFQIAEAIALTCSQNPEITSQWQIQALGKGWLNIILSEQYIAESLLALEQWQIKGITNYEGFWQKSDISIDFTNKLLDPIVQYAYARCCALIRLAKLFDGAASPRHQKSGSDFMAQSLHLEPAEIGLLMQNLAIAAYLESENSVSSNKSRTRLSRSLAESFLQFYDCCRIFGVDRAIAVRRLLLIRITQKLLLAIAPPELNYSMYL</sequence>
<dbReference type="InterPro" id="IPR036695">
    <property type="entry name" value="Arg-tRNA-synth_N_sf"/>
</dbReference>
<dbReference type="SMART" id="SM00836">
    <property type="entry name" value="DALR_1"/>
    <property type="match status" value="1"/>
</dbReference>
<dbReference type="InterPro" id="IPR009080">
    <property type="entry name" value="tRNAsynth_Ia_anticodon-bd"/>
</dbReference>
<protein>
    <recommendedName>
        <fullName evidence="1">arginine--tRNA ligase</fullName>
        <ecNumber evidence="1">6.1.1.19</ecNumber>
    </recommendedName>
</protein>
<dbReference type="InterPro" id="IPR005148">
    <property type="entry name" value="Arg-tRNA-synth_N"/>
</dbReference>
<evidence type="ECO:0000313" key="8">
    <source>
        <dbReference type="Proteomes" id="UP000618445"/>
    </source>
</evidence>
<evidence type="ECO:0000259" key="6">
    <source>
        <dbReference type="SMART" id="SM00836"/>
    </source>
</evidence>
<keyword evidence="4" id="KW-0067">ATP-binding</keyword>
<dbReference type="EC" id="6.1.1.19" evidence="1"/>
<keyword evidence="8" id="KW-1185">Reference proteome</keyword>
<evidence type="ECO:0000256" key="5">
    <source>
        <dbReference type="ARBA" id="ARBA00049339"/>
    </source>
</evidence>
<proteinExistence type="predicted"/>
<accession>A0ABR8CAX7</accession>
<dbReference type="EMBL" id="JACJQY010000015">
    <property type="protein sequence ID" value="MBD2317458.1"/>
    <property type="molecule type" value="Genomic_DNA"/>
</dbReference>
<name>A0ABR8CAX7_9CYAN</name>
<keyword evidence="3" id="KW-0547">Nucleotide-binding</keyword>
<comment type="catalytic activity">
    <reaction evidence="5">
        <text>tRNA(Arg) + L-arginine + ATP = L-arginyl-tRNA(Arg) + AMP + diphosphate</text>
        <dbReference type="Rhea" id="RHEA:20301"/>
        <dbReference type="Rhea" id="RHEA-COMP:9658"/>
        <dbReference type="Rhea" id="RHEA-COMP:9673"/>
        <dbReference type="ChEBI" id="CHEBI:30616"/>
        <dbReference type="ChEBI" id="CHEBI:32682"/>
        <dbReference type="ChEBI" id="CHEBI:33019"/>
        <dbReference type="ChEBI" id="CHEBI:78442"/>
        <dbReference type="ChEBI" id="CHEBI:78513"/>
        <dbReference type="ChEBI" id="CHEBI:456215"/>
        <dbReference type="EC" id="6.1.1.19"/>
    </reaction>
</comment>
<dbReference type="SUPFAM" id="SSF55190">
    <property type="entry name" value="Arginyl-tRNA synthetase (ArgRS), N-terminal 'additional' domain"/>
    <property type="match status" value="1"/>
</dbReference>
<dbReference type="Gene3D" id="3.30.1360.70">
    <property type="entry name" value="Arginyl tRNA synthetase N-terminal domain"/>
    <property type="match status" value="1"/>
</dbReference>
<evidence type="ECO:0000313" key="7">
    <source>
        <dbReference type="EMBL" id="MBD2317458.1"/>
    </source>
</evidence>
<dbReference type="PANTHER" id="PTHR11956">
    <property type="entry name" value="ARGINYL-TRNA SYNTHETASE"/>
    <property type="match status" value="1"/>
</dbReference>
<gene>
    <name evidence="7" type="ORF">H6G05_11455</name>
</gene>
<dbReference type="PANTHER" id="PTHR11956:SF5">
    <property type="entry name" value="ARGININE--TRNA LIGASE, CYTOPLASMIC"/>
    <property type="match status" value="1"/>
</dbReference>
<dbReference type="RefSeq" id="WP_190578298.1">
    <property type="nucleotide sequence ID" value="NZ_CAWPQU010000007.1"/>
</dbReference>
<dbReference type="Proteomes" id="UP000618445">
    <property type="component" value="Unassembled WGS sequence"/>
</dbReference>
<dbReference type="InterPro" id="IPR008909">
    <property type="entry name" value="DALR_anticod-bd"/>
</dbReference>
<dbReference type="InterPro" id="IPR001278">
    <property type="entry name" value="Arg-tRNA-ligase"/>
</dbReference>
<dbReference type="Gene3D" id="1.10.730.10">
    <property type="entry name" value="Isoleucyl-tRNA Synthetase, Domain 1"/>
    <property type="match status" value="1"/>
</dbReference>
<dbReference type="SUPFAM" id="SSF47323">
    <property type="entry name" value="Anticodon-binding domain of a subclass of class I aminoacyl-tRNA synthetases"/>
    <property type="match status" value="1"/>
</dbReference>
<reference evidence="7 8" key="1">
    <citation type="journal article" date="2020" name="ISME J.">
        <title>Comparative genomics reveals insights into cyanobacterial evolution and habitat adaptation.</title>
        <authorList>
            <person name="Chen M.Y."/>
            <person name="Teng W.K."/>
            <person name="Zhao L."/>
            <person name="Hu C.X."/>
            <person name="Zhou Y.K."/>
            <person name="Han B.P."/>
            <person name="Song L.R."/>
            <person name="Shu W.S."/>
        </authorList>
    </citation>
    <scope>NUCLEOTIDE SEQUENCE [LARGE SCALE GENOMIC DNA]</scope>
    <source>
        <strain evidence="7 8">FACHB-1050</strain>
    </source>
</reference>
<evidence type="ECO:0000256" key="2">
    <source>
        <dbReference type="ARBA" id="ARBA00022598"/>
    </source>
</evidence>
<feature type="domain" description="DALR anticodon binding" evidence="6">
    <location>
        <begin position="140"/>
        <end position="263"/>
    </location>
</feature>
<evidence type="ECO:0000256" key="4">
    <source>
        <dbReference type="ARBA" id="ARBA00022840"/>
    </source>
</evidence>